<dbReference type="RefSeq" id="WP_161073530.1">
    <property type="nucleotide sequence ID" value="NZ_WWCU01000021.1"/>
</dbReference>
<feature type="domain" description="Response regulatory" evidence="2">
    <location>
        <begin position="7"/>
        <end position="127"/>
    </location>
</feature>
<dbReference type="InterPro" id="IPR050706">
    <property type="entry name" value="Cyclic-di-GMP_PDE-like"/>
</dbReference>
<keyword evidence="5" id="KW-1185">Reference proteome</keyword>
<dbReference type="InterPro" id="IPR011006">
    <property type="entry name" value="CheY-like_superfamily"/>
</dbReference>
<dbReference type="PANTHER" id="PTHR33121:SF79">
    <property type="entry name" value="CYCLIC DI-GMP PHOSPHODIESTERASE PDED-RELATED"/>
    <property type="match status" value="1"/>
</dbReference>
<sequence length="402" mass="43843">MPTETLNFLVAEDHSFQRKSLVRMLKLLGAVQVAEAGDGAAALEVLQRAAIDIAIVDLNMPGMDGMELIRHLAELHSPAHIIVSSALDRALLASVETMARAYGVHLLGVIEKPATPDKLRQLIASYGPVAESQRARRAVFSEDEIRAALERREFLPYFQPKARLADGGIDSVEALARWRHPQAGVVAPGAFIDKLEGLGLIDELTWQMLEQSAAAWKAWAAQGMEFRISVNLSLSSLEQPGYADRIIFYLAEQGIGSRHFVFEITESTAMTDLPHCLENLTRLRMKGYGLSIDDFGTGYSSLQQLAQIPFSELKIDRSFVTGACASETTRTMLASSLDLAGRLGLSSVAEGVETRQDWALLKRMGCGYAQGYFMARPQSAADLPGAIARWTETHRALSAAAA</sequence>
<dbReference type="GO" id="GO:0071111">
    <property type="term" value="F:cyclic-guanylate-specific phosphodiesterase activity"/>
    <property type="evidence" value="ECO:0007669"/>
    <property type="project" value="InterPro"/>
</dbReference>
<feature type="modified residue" description="4-aspartylphosphate" evidence="1">
    <location>
        <position position="57"/>
    </location>
</feature>
<evidence type="ECO:0000313" key="5">
    <source>
        <dbReference type="Proteomes" id="UP000450676"/>
    </source>
</evidence>
<proteinExistence type="predicted"/>
<dbReference type="SUPFAM" id="SSF141868">
    <property type="entry name" value="EAL domain-like"/>
    <property type="match status" value="1"/>
</dbReference>
<comment type="caution">
    <text evidence="4">The sequence shown here is derived from an EMBL/GenBank/DDBJ whole genome shotgun (WGS) entry which is preliminary data.</text>
</comment>
<dbReference type="InterPro" id="IPR035919">
    <property type="entry name" value="EAL_sf"/>
</dbReference>
<dbReference type="Proteomes" id="UP000450676">
    <property type="component" value="Unassembled WGS sequence"/>
</dbReference>
<dbReference type="PANTHER" id="PTHR33121">
    <property type="entry name" value="CYCLIC DI-GMP PHOSPHODIESTERASE PDEF"/>
    <property type="match status" value="1"/>
</dbReference>
<evidence type="ECO:0000313" key="4">
    <source>
        <dbReference type="EMBL" id="MYN09223.1"/>
    </source>
</evidence>
<dbReference type="SMART" id="SM00448">
    <property type="entry name" value="REC"/>
    <property type="match status" value="1"/>
</dbReference>
<dbReference type="EMBL" id="WWCU01000021">
    <property type="protein sequence ID" value="MYN09223.1"/>
    <property type="molecule type" value="Genomic_DNA"/>
</dbReference>
<dbReference type="Gene3D" id="3.40.50.2300">
    <property type="match status" value="1"/>
</dbReference>
<dbReference type="Gene3D" id="3.20.20.450">
    <property type="entry name" value="EAL domain"/>
    <property type="match status" value="1"/>
</dbReference>
<dbReference type="GO" id="GO:0000160">
    <property type="term" value="P:phosphorelay signal transduction system"/>
    <property type="evidence" value="ECO:0007669"/>
    <property type="project" value="InterPro"/>
</dbReference>
<dbReference type="InterPro" id="IPR001789">
    <property type="entry name" value="Sig_transdc_resp-reg_receiver"/>
</dbReference>
<reference evidence="4 5" key="1">
    <citation type="submission" date="2019-12" db="EMBL/GenBank/DDBJ databases">
        <title>Novel species isolated from a subtropical stream in China.</title>
        <authorList>
            <person name="Lu H."/>
        </authorList>
    </citation>
    <scope>NUCLEOTIDE SEQUENCE [LARGE SCALE GENOMIC DNA]</scope>
    <source>
        <strain evidence="4 5">FT127W</strain>
    </source>
</reference>
<dbReference type="SUPFAM" id="SSF52172">
    <property type="entry name" value="CheY-like"/>
    <property type="match status" value="1"/>
</dbReference>
<protein>
    <submittedName>
        <fullName evidence="4">EAL domain-containing protein</fullName>
    </submittedName>
</protein>
<evidence type="ECO:0000259" key="2">
    <source>
        <dbReference type="PROSITE" id="PS50110"/>
    </source>
</evidence>
<keyword evidence="1" id="KW-0597">Phosphoprotein</keyword>
<dbReference type="CDD" id="cd01948">
    <property type="entry name" value="EAL"/>
    <property type="match status" value="1"/>
</dbReference>
<dbReference type="InterPro" id="IPR001633">
    <property type="entry name" value="EAL_dom"/>
</dbReference>
<dbReference type="PROSITE" id="PS50110">
    <property type="entry name" value="RESPONSE_REGULATORY"/>
    <property type="match status" value="1"/>
</dbReference>
<gene>
    <name evidence="4" type="ORF">GTP77_18015</name>
</gene>
<dbReference type="Pfam" id="PF00072">
    <property type="entry name" value="Response_reg"/>
    <property type="match status" value="1"/>
</dbReference>
<feature type="domain" description="EAL" evidence="3">
    <location>
        <begin position="138"/>
        <end position="391"/>
    </location>
</feature>
<evidence type="ECO:0000259" key="3">
    <source>
        <dbReference type="PROSITE" id="PS50883"/>
    </source>
</evidence>
<dbReference type="Pfam" id="PF00563">
    <property type="entry name" value="EAL"/>
    <property type="match status" value="1"/>
</dbReference>
<dbReference type="SMART" id="SM00052">
    <property type="entry name" value="EAL"/>
    <property type="match status" value="1"/>
</dbReference>
<accession>A0A7X4KNH1</accession>
<dbReference type="AlphaFoldDB" id="A0A7X4KNH1"/>
<name>A0A7X4KNH1_9BURK</name>
<dbReference type="PROSITE" id="PS50883">
    <property type="entry name" value="EAL"/>
    <property type="match status" value="1"/>
</dbReference>
<evidence type="ECO:0000256" key="1">
    <source>
        <dbReference type="PROSITE-ProRule" id="PRU00169"/>
    </source>
</evidence>
<organism evidence="4 5">
    <name type="scientific">Pseudoduganella aquatica</name>
    <dbReference type="NCBI Taxonomy" id="2660641"/>
    <lineage>
        <taxon>Bacteria</taxon>
        <taxon>Pseudomonadati</taxon>
        <taxon>Pseudomonadota</taxon>
        <taxon>Betaproteobacteria</taxon>
        <taxon>Burkholderiales</taxon>
        <taxon>Oxalobacteraceae</taxon>
        <taxon>Telluria group</taxon>
        <taxon>Pseudoduganella</taxon>
    </lineage>
</organism>